<name>A0ABM8GGH5_9MICO</name>
<gene>
    <name evidence="2" type="ORF">GCM10025866_33600</name>
</gene>
<accession>A0ABM8GGH5</accession>
<evidence type="ECO:0000313" key="2">
    <source>
        <dbReference type="EMBL" id="BDZ47451.1"/>
    </source>
</evidence>
<evidence type="ECO:0000313" key="3">
    <source>
        <dbReference type="Proteomes" id="UP001321498"/>
    </source>
</evidence>
<protein>
    <submittedName>
        <fullName evidence="2">Uncharacterized protein</fullName>
    </submittedName>
</protein>
<evidence type="ECO:0000256" key="1">
    <source>
        <dbReference type="SAM" id="MobiDB-lite"/>
    </source>
</evidence>
<organism evidence="2 3">
    <name type="scientific">Naasia aerilata</name>
    <dbReference type="NCBI Taxonomy" id="1162966"/>
    <lineage>
        <taxon>Bacteria</taxon>
        <taxon>Bacillati</taxon>
        <taxon>Actinomycetota</taxon>
        <taxon>Actinomycetes</taxon>
        <taxon>Micrococcales</taxon>
        <taxon>Microbacteriaceae</taxon>
        <taxon>Naasia</taxon>
    </lineage>
</organism>
<proteinExistence type="predicted"/>
<dbReference type="Proteomes" id="UP001321498">
    <property type="component" value="Chromosome"/>
</dbReference>
<feature type="region of interest" description="Disordered" evidence="1">
    <location>
        <begin position="89"/>
        <end position="117"/>
    </location>
</feature>
<reference evidence="3" key="1">
    <citation type="journal article" date="2019" name="Int. J. Syst. Evol. Microbiol.">
        <title>The Global Catalogue of Microorganisms (GCM) 10K type strain sequencing project: providing services to taxonomists for standard genome sequencing and annotation.</title>
        <authorList>
            <consortium name="The Broad Institute Genomics Platform"/>
            <consortium name="The Broad Institute Genome Sequencing Center for Infectious Disease"/>
            <person name="Wu L."/>
            <person name="Ma J."/>
        </authorList>
    </citation>
    <scope>NUCLEOTIDE SEQUENCE [LARGE SCALE GENOMIC DNA]</scope>
    <source>
        <strain evidence="3">NBRC 108725</strain>
    </source>
</reference>
<keyword evidence="3" id="KW-1185">Reference proteome</keyword>
<dbReference type="EMBL" id="AP027731">
    <property type="protein sequence ID" value="BDZ47451.1"/>
    <property type="molecule type" value="Genomic_DNA"/>
</dbReference>
<sequence length="117" mass="12770">MSYADEHFRTSDAVAHAVLRYAMLLAHGSASDVVRIPVLVNEEQTWAEIIVGPASQITTVDVPSNDADDELDDAEVVADLSRRADEIERARQAPHAQVEAAAPPRPDVGTYFDFPEV</sequence>